<evidence type="ECO:0000313" key="2">
    <source>
        <dbReference type="Proteomes" id="UP000736787"/>
    </source>
</evidence>
<dbReference type="Proteomes" id="UP000736787">
    <property type="component" value="Unassembled WGS sequence"/>
</dbReference>
<reference evidence="1" key="1">
    <citation type="submission" date="2018-10" db="EMBL/GenBank/DDBJ databases">
        <title>Effector identification in a new, highly contiguous assembly of the strawberry crown rot pathogen Phytophthora cactorum.</title>
        <authorList>
            <person name="Armitage A.D."/>
            <person name="Nellist C.F."/>
            <person name="Bates H."/>
            <person name="Vickerstaff R.J."/>
            <person name="Harrison R.J."/>
        </authorList>
    </citation>
    <scope>NUCLEOTIDE SEQUENCE</scope>
    <source>
        <strain evidence="1">4040</strain>
    </source>
</reference>
<evidence type="ECO:0000313" key="1">
    <source>
        <dbReference type="EMBL" id="KAG2869799.1"/>
    </source>
</evidence>
<proteinExistence type="predicted"/>
<dbReference type="EMBL" id="RCMK01005275">
    <property type="protein sequence ID" value="KAG2869799.1"/>
    <property type="molecule type" value="Genomic_DNA"/>
</dbReference>
<organism evidence="1 2">
    <name type="scientific">Phytophthora cactorum</name>
    <dbReference type="NCBI Taxonomy" id="29920"/>
    <lineage>
        <taxon>Eukaryota</taxon>
        <taxon>Sar</taxon>
        <taxon>Stramenopiles</taxon>
        <taxon>Oomycota</taxon>
        <taxon>Peronosporomycetes</taxon>
        <taxon>Peronosporales</taxon>
        <taxon>Peronosporaceae</taxon>
        <taxon>Phytophthora</taxon>
    </lineage>
</organism>
<accession>A0A8T1A372</accession>
<comment type="caution">
    <text evidence="1">The sequence shown here is derived from an EMBL/GenBank/DDBJ whole genome shotgun (WGS) entry which is preliminary data.</text>
</comment>
<gene>
    <name evidence="1" type="ORF">PC117_g28648</name>
</gene>
<protein>
    <submittedName>
        <fullName evidence="1">Uncharacterized protein</fullName>
    </submittedName>
</protein>
<dbReference type="AlphaFoldDB" id="A0A8T1A372"/>
<sequence length="38" mass="4330">MYVRQPNTRMCFTLGLDLYTISNGVLCSILGDGRRFFA</sequence>
<name>A0A8T1A372_9STRA</name>